<gene>
    <name evidence="1" type="ORF">BZL30_9492</name>
</gene>
<proteinExistence type="predicted"/>
<dbReference type="AlphaFoldDB" id="A0A1V3W953"/>
<organism evidence="1 2">
    <name type="scientific">Mycobacterium kansasii</name>
    <dbReference type="NCBI Taxonomy" id="1768"/>
    <lineage>
        <taxon>Bacteria</taxon>
        <taxon>Bacillati</taxon>
        <taxon>Actinomycetota</taxon>
        <taxon>Actinomycetes</taxon>
        <taxon>Mycobacteriales</taxon>
        <taxon>Mycobacteriaceae</taxon>
        <taxon>Mycobacterium</taxon>
    </lineage>
</organism>
<reference evidence="1 2" key="1">
    <citation type="submission" date="2017-02" db="EMBL/GenBank/DDBJ databases">
        <title>Complete genome sequences of Mycobacterium kansasii strains isolated from rhesus macaques.</title>
        <authorList>
            <person name="Panda A."/>
            <person name="Nagaraj S."/>
            <person name="Zhao X."/>
            <person name="Tettelin H."/>
            <person name="Detolla L.J."/>
        </authorList>
    </citation>
    <scope>NUCLEOTIDE SEQUENCE [LARGE SCALE GENOMIC DNA]</scope>
    <source>
        <strain evidence="1 2">11-3813</strain>
    </source>
</reference>
<evidence type="ECO:0000313" key="2">
    <source>
        <dbReference type="Proteomes" id="UP000189229"/>
    </source>
</evidence>
<sequence>MMTQLRFDDRVAVVTGRRGLGAPMRCCSLPGAKVVVNDIAPA</sequence>
<dbReference type="EMBL" id="MVBM01000019">
    <property type="protein sequence ID" value="OOK63402.1"/>
    <property type="molecule type" value="Genomic_DNA"/>
</dbReference>
<comment type="caution">
    <text evidence="1">The sequence shown here is derived from an EMBL/GenBank/DDBJ whole genome shotgun (WGS) entry which is preliminary data.</text>
</comment>
<name>A0A1V3W953_MYCKA</name>
<evidence type="ECO:0000313" key="1">
    <source>
        <dbReference type="EMBL" id="OOK63402.1"/>
    </source>
</evidence>
<protein>
    <submittedName>
        <fullName evidence="1">Uncharacterized protein</fullName>
    </submittedName>
</protein>
<accession>A0A1V3W953</accession>
<dbReference type="Proteomes" id="UP000189229">
    <property type="component" value="Unassembled WGS sequence"/>
</dbReference>